<dbReference type="Gene3D" id="3.30.1150.10">
    <property type="match status" value="1"/>
</dbReference>
<dbReference type="SUPFAM" id="SSF74653">
    <property type="entry name" value="TolA/TonB C-terminal domain"/>
    <property type="match status" value="1"/>
</dbReference>
<accession>G0IV68</accession>
<dbReference type="RefSeq" id="WP_014021349.1">
    <property type="nucleotide sequence ID" value="NC_015914.1"/>
</dbReference>
<name>G0IV68_CYCMS</name>
<proteinExistence type="predicted"/>
<dbReference type="Pfam" id="PF03544">
    <property type="entry name" value="TonB_C"/>
    <property type="match status" value="1"/>
</dbReference>
<protein>
    <recommendedName>
        <fullName evidence="1">TonB C-terminal domain-containing protein</fullName>
    </recommendedName>
</protein>
<dbReference type="Proteomes" id="UP000001635">
    <property type="component" value="Chromosome"/>
</dbReference>
<sequence length="140" mass="16223">MDFKIVIIITIYLLVVEKLSGQIIDTTSVVYSNIDHVFDSEGIYLTADKMPEFNEGNEEVYSFVQENMGRTYLNREEKSRSFISFIIDKNGCVKDVQVVKGKDERLNRSIVRVVERMPSWKPGEIAGEKVEVRLTFPFKY</sequence>
<dbReference type="eggNOG" id="COG0810">
    <property type="taxonomic scope" value="Bacteria"/>
</dbReference>
<evidence type="ECO:0000313" key="3">
    <source>
        <dbReference type="Proteomes" id="UP000001635"/>
    </source>
</evidence>
<evidence type="ECO:0000259" key="1">
    <source>
        <dbReference type="Pfam" id="PF03544"/>
    </source>
</evidence>
<evidence type="ECO:0000313" key="2">
    <source>
        <dbReference type="EMBL" id="AEL27059.1"/>
    </source>
</evidence>
<dbReference type="STRING" id="880070.Cycma_3336"/>
<gene>
    <name evidence="2" type="ordered locus">Cycma_3336</name>
</gene>
<dbReference type="OrthoDB" id="9812355at2"/>
<dbReference type="AlphaFoldDB" id="G0IV68"/>
<keyword evidence="3" id="KW-1185">Reference proteome</keyword>
<feature type="domain" description="TonB C-terminal" evidence="1">
    <location>
        <begin position="78"/>
        <end position="140"/>
    </location>
</feature>
<dbReference type="HOGENOM" id="CLU_065795_3_2_10"/>
<reference evidence="3" key="1">
    <citation type="submission" date="2011-07" db="EMBL/GenBank/DDBJ databases">
        <title>The complete genome of Cyclobacterium marinum DSM 745.</title>
        <authorList>
            <person name="Lucas S."/>
            <person name="Han J."/>
            <person name="Lapidus A."/>
            <person name="Bruce D."/>
            <person name="Goodwin L."/>
            <person name="Pitluck S."/>
            <person name="Peters L."/>
            <person name="Kyrpides N."/>
            <person name="Mavromatis K."/>
            <person name="Ivanova N."/>
            <person name="Ovchinnikova G."/>
            <person name="Chertkov O."/>
            <person name="Detter J.C."/>
            <person name="Tapia R."/>
            <person name="Han C."/>
            <person name="Land M."/>
            <person name="Hauser L."/>
            <person name="Markowitz V."/>
            <person name="Cheng J.-F."/>
            <person name="Hugenholtz P."/>
            <person name="Woyke T."/>
            <person name="Wu D."/>
            <person name="Tindall B."/>
            <person name="Schuetze A."/>
            <person name="Brambilla E."/>
            <person name="Klenk H.-P."/>
            <person name="Eisen J.A."/>
        </authorList>
    </citation>
    <scope>NUCLEOTIDE SEQUENCE [LARGE SCALE GENOMIC DNA]</scope>
    <source>
        <strain evidence="3">ATCC 25205 / DSM 745 / LMG 13164 / NCIMB 1802</strain>
    </source>
</reference>
<dbReference type="EMBL" id="CP002955">
    <property type="protein sequence ID" value="AEL27059.1"/>
    <property type="molecule type" value="Genomic_DNA"/>
</dbReference>
<organism evidence="2 3">
    <name type="scientific">Cyclobacterium marinum (strain ATCC 25205 / DSM 745 / LMG 13164 / NCIMB 1802)</name>
    <name type="common">Flectobacillus marinus</name>
    <dbReference type="NCBI Taxonomy" id="880070"/>
    <lineage>
        <taxon>Bacteria</taxon>
        <taxon>Pseudomonadati</taxon>
        <taxon>Bacteroidota</taxon>
        <taxon>Cytophagia</taxon>
        <taxon>Cytophagales</taxon>
        <taxon>Cyclobacteriaceae</taxon>
        <taxon>Cyclobacterium</taxon>
    </lineage>
</organism>
<dbReference type="GO" id="GO:0055085">
    <property type="term" value="P:transmembrane transport"/>
    <property type="evidence" value="ECO:0007669"/>
    <property type="project" value="InterPro"/>
</dbReference>
<dbReference type="KEGG" id="cmr:Cycma_3336"/>
<dbReference type="InterPro" id="IPR037682">
    <property type="entry name" value="TonB_C"/>
</dbReference>